<dbReference type="EMBL" id="CAJOBC010087429">
    <property type="protein sequence ID" value="CAF4356558.1"/>
    <property type="molecule type" value="Genomic_DNA"/>
</dbReference>
<organism evidence="2 4">
    <name type="scientific">Didymodactylos carnosus</name>
    <dbReference type="NCBI Taxonomy" id="1234261"/>
    <lineage>
        <taxon>Eukaryota</taxon>
        <taxon>Metazoa</taxon>
        <taxon>Spiralia</taxon>
        <taxon>Gnathifera</taxon>
        <taxon>Rotifera</taxon>
        <taxon>Eurotatoria</taxon>
        <taxon>Bdelloidea</taxon>
        <taxon>Philodinida</taxon>
        <taxon>Philodinidae</taxon>
        <taxon>Didymodactylos</taxon>
    </lineage>
</organism>
<dbReference type="Gene3D" id="1.10.238.10">
    <property type="entry name" value="EF-hand"/>
    <property type="match status" value="1"/>
</dbReference>
<feature type="domain" description="EF-hand" evidence="1">
    <location>
        <begin position="96"/>
        <end position="131"/>
    </location>
</feature>
<dbReference type="AlphaFoldDB" id="A0A815SKN3"/>
<reference evidence="2" key="1">
    <citation type="submission" date="2021-02" db="EMBL/GenBank/DDBJ databases">
        <authorList>
            <person name="Nowell W R."/>
        </authorList>
    </citation>
    <scope>NUCLEOTIDE SEQUENCE</scope>
</reference>
<dbReference type="SUPFAM" id="SSF47473">
    <property type="entry name" value="EF-hand"/>
    <property type="match status" value="1"/>
</dbReference>
<dbReference type="GO" id="GO:0005509">
    <property type="term" value="F:calcium ion binding"/>
    <property type="evidence" value="ECO:0007669"/>
    <property type="project" value="InterPro"/>
</dbReference>
<dbReference type="Proteomes" id="UP000681722">
    <property type="component" value="Unassembled WGS sequence"/>
</dbReference>
<sequence>METIVDYEQLLDENARESLKFGFKKMAKKNDFIRIEEIGDAFRHSGQNPSTDVVKDMIDKAKTLKAPSDSFSEPDDKLSLADFLTVVHEYWYPIDEDKKILEEAFDVLDPERKSKLFVDDFRTLLKNSDWADEEIDLILSTVSCADGFFLYDDLMKLLLSPVELAKKKSAKGSGKEKKKA</sequence>
<protein>
    <recommendedName>
        <fullName evidence="1">EF-hand domain-containing protein</fullName>
    </recommendedName>
</protein>
<evidence type="ECO:0000313" key="3">
    <source>
        <dbReference type="EMBL" id="CAF4356558.1"/>
    </source>
</evidence>
<dbReference type="Proteomes" id="UP000663829">
    <property type="component" value="Unassembled WGS sequence"/>
</dbReference>
<dbReference type="InterPro" id="IPR002048">
    <property type="entry name" value="EF_hand_dom"/>
</dbReference>
<evidence type="ECO:0000259" key="1">
    <source>
        <dbReference type="PROSITE" id="PS50222"/>
    </source>
</evidence>
<dbReference type="OrthoDB" id="10021103at2759"/>
<evidence type="ECO:0000313" key="4">
    <source>
        <dbReference type="Proteomes" id="UP000663829"/>
    </source>
</evidence>
<dbReference type="PROSITE" id="PS50222">
    <property type="entry name" value="EF_HAND_2"/>
    <property type="match status" value="1"/>
</dbReference>
<proteinExistence type="predicted"/>
<accession>A0A815SKN3</accession>
<comment type="caution">
    <text evidence="2">The sequence shown here is derived from an EMBL/GenBank/DDBJ whole genome shotgun (WGS) entry which is preliminary data.</text>
</comment>
<evidence type="ECO:0000313" key="2">
    <source>
        <dbReference type="EMBL" id="CAF1493837.1"/>
    </source>
</evidence>
<keyword evidence="4" id="KW-1185">Reference proteome</keyword>
<dbReference type="InterPro" id="IPR011992">
    <property type="entry name" value="EF-hand-dom_pair"/>
</dbReference>
<dbReference type="EMBL" id="CAJNOQ010021933">
    <property type="protein sequence ID" value="CAF1493837.1"/>
    <property type="molecule type" value="Genomic_DNA"/>
</dbReference>
<name>A0A815SKN3_9BILA</name>
<gene>
    <name evidence="2" type="ORF">GPM918_LOCUS36379</name>
    <name evidence="3" type="ORF">SRO942_LOCUS37112</name>
</gene>